<dbReference type="Proteomes" id="UP001304650">
    <property type="component" value="Chromosome"/>
</dbReference>
<name>A0AA96LKU9_9BACL</name>
<dbReference type="EMBL" id="CP130319">
    <property type="protein sequence ID" value="WNR42957.1"/>
    <property type="molecule type" value="Genomic_DNA"/>
</dbReference>
<dbReference type="KEGG" id="proo:MJB10_17770"/>
<proteinExistence type="predicted"/>
<protein>
    <submittedName>
        <fullName evidence="1">Uncharacterized protein</fullName>
    </submittedName>
</protein>
<organism evidence="1 2">
    <name type="scientific">Paenibacillus roseopurpureus</name>
    <dbReference type="NCBI Taxonomy" id="2918901"/>
    <lineage>
        <taxon>Bacteria</taxon>
        <taxon>Bacillati</taxon>
        <taxon>Bacillota</taxon>
        <taxon>Bacilli</taxon>
        <taxon>Bacillales</taxon>
        <taxon>Paenibacillaceae</taxon>
        <taxon>Paenibacillus</taxon>
    </lineage>
</organism>
<dbReference type="AlphaFoldDB" id="A0AA96LKU9"/>
<sequence>MDRQMYISYLKNALDENSQLKLIHGIKKASNQWFGEGLLSFSLFLRDRVLCVYVEMVVHNPAFDWAIVVNTDVEPWPYLKGPRYSALMPDIFHDGVPVDPDSWRSGRTIERRSGSLARLKPDMVASYVFYHYQAQEEKPEHFNKTYVIGLHGTWIFSYGESPAVVSENKPLGKLATRQTPDNWHEVMDPHFDKWPNDVIWSPMQHLITLER</sequence>
<gene>
    <name evidence="1" type="ORF">MJB10_17770</name>
</gene>
<dbReference type="RefSeq" id="WP_314796823.1">
    <property type="nucleotide sequence ID" value="NZ_CP130319.1"/>
</dbReference>
<reference evidence="1" key="1">
    <citation type="submission" date="2022-02" db="EMBL/GenBank/DDBJ databases">
        <title>Paenibacillus sp. MBLB1832 Whole Genome Shotgun Sequencing.</title>
        <authorList>
            <person name="Hwang C.Y."/>
            <person name="Cho E.-S."/>
            <person name="Seo M.-J."/>
        </authorList>
    </citation>
    <scope>NUCLEOTIDE SEQUENCE</scope>
    <source>
        <strain evidence="1">MBLB1832</strain>
    </source>
</reference>
<evidence type="ECO:0000313" key="1">
    <source>
        <dbReference type="EMBL" id="WNR42957.1"/>
    </source>
</evidence>
<keyword evidence="2" id="KW-1185">Reference proteome</keyword>
<accession>A0AA96LKU9</accession>
<evidence type="ECO:0000313" key="2">
    <source>
        <dbReference type="Proteomes" id="UP001304650"/>
    </source>
</evidence>